<proteinExistence type="predicted"/>
<feature type="region of interest" description="Disordered" evidence="1">
    <location>
        <begin position="24"/>
        <end position="85"/>
    </location>
</feature>
<dbReference type="Proteomes" id="UP000244005">
    <property type="component" value="Unassembled WGS sequence"/>
</dbReference>
<feature type="compositionally biased region" description="Low complexity" evidence="1">
    <location>
        <begin position="69"/>
        <end position="83"/>
    </location>
</feature>
<reference evidence="3" key="1">
    <citation type="journal article" date="2017" name="Cell">
        <title>Insights into land plant evolution garnered from the Marchantia polymorpha genome.</title>
        <authorList>
            <person name="Bowman J.L."/>
            <person name="Kohchi T."/>
            <person name="Yamato K.T."/>
            <person name="Jenkins J."/>
            <person name="Shu S."/>
            <person name="Ishizaki K."/>
            <person name="Yamaoka S."/>
            <person name="Nishihama R."/>
            <person name="Nakamura Y."/>
            <person name="Berger F."/>
            <person name="Adam C."/>
            <person name="Aki S.S."/>
            <person name="Althoff F."/>
            <person name="Araki T."/>
            <person name="Arteaga-Vazquez M.A."/>
            <person name="Balasubrmanian S."/>
            <person name="Barry K."/>
            <person name="Bauer D."/>
            <person name="Boehm C.R."/>
            <person name="Briginshaw L."/>
            <person name="Caballero-Perez J."/>
            <person name="Catarino B."/>
            <person name="Chen F."/>
            <person name="Chiyoda S."/>
            <person name="Chovatia M."/>
            <person name="Davies K.M."/>
            <person name="Delmans M."/>
            <person name="Demura T."/>
            <person name="Dierschke T."/>
            <person name="Dolan L."/>
            <person name="Dorantes-Acosta A.E."/>
            <person name="Eklund D.M."/>
            <person name="Florent S.N."/>
            <person name="Flores-Sandoval E."/>
            <person name="Fujiyama A."/>
            <person name="Fukuzawa H."/>
            <person name="Galik B."/>
            <person name="Grimanelli D."/>
            <person name="Grimwood J."/>
            <person name="Grossniklaus U."/>
            <person name="Hamada T."/>
            <person name="Haseloff J."/>
            <person name="Hetherington A.J."/>
            <person name="Higo A."/>
            <person name="Hirakawa Y."/>
            <person name="Hundley H.N."/>
            <person name="Ikeda Y."/>
            <person name="Inoue K."/>
            <person name="Inoue S.I."/>
            <person name="Ishida S."/>
            <person name="Jia Q."/>
            <person name="Kakita M."/>
            <person name="Kanazawa T."/>
            <person name="Kawai Y."/>
            <person name="Kawashima T."/>
            <person name="Kennedy M."/>
            <person name="Kinose K."/>
            <person name="Kinoshita T."/>
            <person name="Kohara Y."/>
            <person name="Koide E."/>
            <person name="Komatsu K."/>
            <person name="Kopischke S."/>
            <person name="Kubo M."/>
            <person name="Kyozuka J."/>
            <person name="Lagercrantz U."/>
            <person name="Lin S.S."/>
            <person name="Lindquist E."/>
            <person name="Lipzen A.M."/>
            <person name="Lu C.W."/>
            <person name="De Luna E."/>
            <person name="Martienssen R.A."/>
            <person name="Minamino N."/>
            <person name="Mizutani M."/>
            <person name="Mizutani M."/>
            <person name="Mochizuki N."/>
            <person name="Monte I."/>
            <person name="Mosher R."/>
            <person name="Nagasaki H."/>
            <person name="Nakagami H."/>
            <person name="Naramoto S."/>
            <person name="Nishitani K."/>
            <person name="Ohtani M."/>
            <person name="Okamoto T."/>
            <person name="Okumura M."/>
            <person name="Phillips J."/>
            <person name="Pollak B."/>
            <person name="Reinders A."/>
            <person name="Rovekamp M."/>
            <person name="Sano R."/>
            <person name="Sawa S."/>
            <person name="Schmid M.W."/>
            <person name="Shirakawa M."/>
            <person name="Solano R."/>
            <person name="Spunde A."/>
            <person name="Suetsugu N."/>
            <person name="Sugano S."/>
            <person name="Sugiyama A."/>
            <person name="Sun R."/>
            <person name="Suzuki Y."/>
            <person name="Takenaka M."/>
            <person name="Takezawa D."/>
            <person name="Tomogane H."/>
            <person name="Tsuzuki M."/>
            <person name="Ueda T."/>
            <person name="Umeda M."/>
            <person name="Ward J.M."/>
            <person name="Watanabe Y."/>
            <person name="Yazaki K."/>
            <person name="Yokoyama R."/>
            <person name="Yoshitake Y."/>
            <person name="Yotsui I."/>
            <person name="Zachgo S."/>
            <person name="Schmutz J."/>
        </authorList>
    </citation>
    <scope>NUCLEOTIDE SEQUENCE [LARGE SCALE GENOMIC DNA]</scope>
    <source>
        <strain evidence="3">Tak-1</strain>
    </source>
</reference>
<evidence type="ECO:0000313" key="3">
    <source>
        <dbReference type="Proteomes" id="UP000244005"/>
    </source>
</evidence>
<evidence type="ECO:0000313" key="2">
    <source>
        <dbReference type="EMBL" id="PTQ43964.1"/>
    </source>
</evidence>
<dbReference type="AlphaFoldDB" id="A0A2R6XCX0"/>
<evidence type="ECO:0000256" key="1">
    <source>
        <dbReference type="SAM" id="MobiDB-lite"/>
    </source>
</evidence>
<feature type="compositionally biased region" description="Basic and acidic residues" evidence="1">
    <location>
        <begin position="38"/>
        <end position="52"/>
    </location>
</feature>
<keyword evidence="3" id="KW-1185">Reference proteome</keyword>
<organism evidence="2 3">
    <name type="scientific">Marchantia polymorpha</name>
    <name type="common">Common liverwort</name>
    <name type="synonym">Marchantia aquatica</name>
    <dbReference type="NCBI Taxonomy" id="3197"/>
    <lineage>
        <taxon>Eukaryota</taxon>
        <taxon>Viridiplantae</taxon>
        <taxon>Streptophyta</taxon>
        <taxon>Embryophyta</taxon>
        <taxon>Marchantiophyta</taxon>
        <taxon>Marchantiopsida</taxon>
        <taxon>Marchantiidae</taxon>
        <taxon>Marchantiales</taxon>
        <taxon>Marchantiaceae</taxon>
        <taxon>Marchantia</taxon>
    </lineage>
</organism>
<dbReference type="EMBL" id="KZ772694">
    <property type="protein sequence ID" value="PTQ43964.1"/>
    <property type="molecule type" value="Genomic_DNA"/>
</dbReference>
<gene>
    <name evidence="2" type="ORF">MARPO_0022s0068</name>
</gene>
<accession>A0A2R6XCX0</accession>
<name>A0A2R6XCX0_MARPO</name>
<sequence length="117" mass="12070">MQAGECVPASLECHAGVIRYRSLDRTPVGEKGPSSGYHRAEWSERASERERLGASGPPVDRPALRPSLRRSAGLRAGSRSSVGAGAGAGAASFLVAPIAWAGADLYPIRSVINGGVS</sequence>
<protein>
    <submittedName>
        <fullName evidence="2">Uncharacterized protein</fullName>
    </submittedName>
</protein>